<keyword evidence="3" id="KW-0963">Cytoplasm</keyword>
<comment type="subcellular location">
    <subcellularLocation>
        <location evidence="2">Cytoplasm</location>
        <location evidence="2">Cytosol</location>
    </subcellularLocation>
    <subcellularLocation>
        <location evidence="1">Nucleus</location>
    </subcellularLocation>
</comment>
<dbReference type="PANTHER" id="PTHR13438:SF2">
    <property type="entry name" value="AMINOACYL TRNA SYNTHASE COMPLEX-INTERACTING MULTIFUNCTIONAL PROTEIN 2"/>
    <property type="match status" value="1"/>
</dbReference>
<sequence>MGSAASLCRNHVIDAVRSLCQDLNYKPSGEQKVDTGHSADGVGQLCKGEKEVEEEWEFVIAGPSGDISQTEVEATQNSDLLADIEQRQQAILSRLNELKETLNQLAGRHGMSVQSSSTCLAPPIVRCTPTSVAESTVHIETVLGKGIVDIVMHADPNQPPLSLFVLYEIMKSKYQVLATSYVHSSVISVDKKLTTAFQNASASRRSQNQLALSFIWKKVDKDPELVVSPGQHIPIQGEANIARYLNRVMDPDFDNRDIVTATQVDEWLDIAQLQLIHGNSKERAAAVRSLNSRLGRNDWLVGSSLSLADIVTWSAVHQAQQADSAPANVKKWLKACAKDPNFKLAESLLP</sequence>
<dbReference type="Pfam" id="PF00043">
    <property type="entry name" value="GST_C"/>
    <property type="match status" value="1"/>
</dbReference>
<evidence type="ECO:0000313" key="8">
    <source>
        <dbReference type="EMBL" id="KAK3606092.1"/>
    </source>
</evidence>
<gene>
    <name evidence="8" type="ORF">CHS0354_006447</name>
</gene>
<dbReference type="InterPro" id="IPR042360">
    <property type="entry name" value="AIMP2"/>
</dbReference>
<dbReference type="InterPro" id="IPR004046">
    <property type="entry name" value="GST_C"/>
</dbReference>
<comment type="caution">
    <text evidence="8">The sequence shown here is derived from an EMBL/GenBank/DDBJ whole genome shotgun (WGS) entry which is preliminary data.</text>
</comment>
<dbReference type="GO" id="GO:0006412">
    <property type="term" value="P:translation"/>
    <property type="evidence" value="ECO:0007669"/>
    <property type="project" value="UniProtKB-KW"/>
</dbReference>
<feature type="domain" description="AIMP2 thioredoxin-like" evidence="7">
    <location>
        <begin position="147"/>
        <end position="236"/>
    </location>
</feature>
<evidence type="ECO:0000256" key="2">
    <source>
        <dbReference type="ARBA" id="ARBA00004514"/>
    </source>
</evidence>
<dbReference type="PANTHER" id="PTHR13438">
    <property type="entry name" value="AMINOACYL TRNA SYNTHASE COMPLEX-INTERACTING MULTIFUNCTIONAL PROTEIN"/>
    <property type="match status" value="1"/>
</dbReference>
<reference evidence="8" key="3">
    <citation type="submission" date="2023-05" db="EMBL/GenBank/DDBJ databases">
        <authorList>
            <person name="Smith C.H."/>
        </authorList>
    </citation>
    <scope>NUCLEOTIDE SEQUENCE</scope>
    <source>
        <strain evidence="8">CHS0354</strain>
        <tissue evidence="8">Mantle</tissue>
    </source>
</reference>
<feature type="domain" description="Glutathione S-transferase C-terminal" evidence="6">
    <location>
        <begin position="280"/>
        <end position="340"/>
    </location>
</feature>
<dbReference type="Gene3D" id="1.20.1050.130">
    <property type="match status" value="1"/>
</dbReference>
<keyword evidence="5" id="KW-0539">Nucleus</keyword>
<dbReference type="GO" id="GO:0005634">
    <property type="term" value="C:nucleus"/>
    <property type="evidence" value="ECO:0007669"/>
    <property type="project" value="UniProtKB-SubCell"/>
</dbReference>
<dbReference type="AlphaFoldDB" id="A0AAE0WA59"/>
<proteinExistence type="predicted"/>
<keyword evidence="9" id="KW-1185">Reference proteome</keyword>
<dbReference type="Proteomes" id="UP001195483">
    <property type="component" value="Unassembled WGS sequence"/>
</dbReference>
<dbReference type="InterPro" id="IPR041503">
    <property type="entry name" value="AIMP2_thioredoxin"/>
</dbReference>
<dbReference type="SUPFAM" id="SSF47616">
    <property type="entry name" value="GST C-terminal domain-like"/>
    <property type="match status" value="1"/>
</dbReference>
<reference evidence="8" key="1">
    <citation type="journal article" date="2021" name="Genome Biol. Evol.">
        <title>A High-Quality Reference Genome for a Parasitic Bivalve with Doubly Uniparental Inheritance (Bivalvia: Unionida).</title>
        <authorList>
            <person name="Smith C.H."/>
        </authorList>
    </citation>
    <scope>NUCLEOTIDE SEQUENCE</scope>
    <source>
        <strain evidence="8">CHS0354</strain>
    </source>
</reference>
<evidence type="ECO:0000256" key="3">
    <source>
        <dbReference type="ARBA" id="ARBA00022490"/>
    </source>
</evidence>
<dbReference type="GO" id="GO:0017101">
    <property type="term" value="C:aminoacyl-tRNA synthetase multienzyme complex"/>
    <property type="evidence" value="ECO:0007669"/>
    <property type="project" value="InterPro"/>
</dbReference>
<evidence type="ECO:0000256" key="4">
    <source>
        <dbReference type="ARBA" id="ARBA00022917"/>
    </source>
</evidence>
<organism evidence="8 9">
    <name type="scientific">Potamilus streckersoni</name>
    <dbReference type="NCBI Taxonomy" id="2493646"/>
    <lineage>
        <taxon>Eukaryota</taxon>
        <taxon>Metazoa</taxon>
        <taxon>Spiralia</taxon>
        <taxon>Lophotrochozoa</taxon>
        <taxon>Mollusca</taxon>
        <taxon>Bivalvia</taxon>
        <taxon>Autobranchia</taxon>
        <taxon>Heteroconchia</taxon>
        <taxon>Palaeoheterodonta</taxon>
        <taxon>Unionida</taxon>
        <taxon>Unionoidea</taxon>
        <taxon>Unionidae</taxon>
        <taxon>Ambleminae</taxon>
        <taxon>Lampsilini</taxon>
        <taxon>Potamilus</taxon>
    </lineage>
</organism>
<protein>
    <recommendedName>
        <fullName evidence="10">Aminoacyl tRNA synthase complex-interacting multifunctional protein 2</fullName>
    </recommendedName>
</protein>
<evidence type="ECO:0000313" key="9">
    <source>
        <dbReference type="Proteomes" id="UP001195483"/>
    </source>
</evidence>
<evidence type="ECO:0000259" key="6">
    <source>
        <dbReference type="Pfam" id="PF00043"/>
    </source>
</evidence>
<dbReference type="GO" id="GO:0005829">
    <property type="term" value="C:cytosol"/>
    <property type="evidence" value="ECO:0007669"/>
    <property type="project" value="UniProtKB-SubCell"/>
</dbReference>
<dbReference type="Pfam" id="PF18569">
    <property type="entry name" value="Thioredoxin_16"/>
    <property type="match status" value="1"/>
</dbReference>
<evidence type="ECO:0008006" key="10">
    <source>
        <dbReference type="Google" id="ProtNLM"/>
    </source>
</evidence>
<evidence type="ECO:0000256" key="1">
    <source>
        <dbReference type="ARBA" id="ARBA00004123"/>
    </source>
</evidence>
<dbReference type="InterPro" id="IPR036282">
    <property type="entry name" value="Glutathione-S-Trfase_C_sf"/>
</dbReference>
<dbReference type="EMBL" id="JAEAOA010000444">
    <property type="protein sequence ID" value="KAK3606092.1"/>
    <property type="molecule type" value="Genomic_DNA"/>
</dbReference>
<name>A0AAE0WA59_9BIVA</name>
<evidence type="ECO:0000259" key="7">
    <source>
        <dbReference type="Pfam" id="PF18569"/>
    </source>
</evidence>
<evidence type="ECO:0000256" key="5">
    <source>
        <dbReference type="ARBA" id="ARBA00023242"/>
    </source>
</evidence>
<accession>A0AAE0WA59</accession>
<keyword evidence="4" id="KW-0648">Protein biosynthesis</keyword>
<reference evidence="8" key="2">
    <citation type="journal article" date="2021" name="Genome Biol. Evol.">
        <title>Developing a high-quality reference genome for a parasitic bivalve with doubly uniparental inheritance (Bivalvia: Unionida).</title>
        <authorList>
            <person name="Smith C.H."/>
        </authorList>
    </citation>
    <scope>NUCLEOTIDE SEQUENCE</scope>
    <source>
        <strain evidence="8">CHS0354</strain>
        <tissue evidence="8">Mantle</tissue>
    </source>
</reference>